<dbReference type="Proteomes" id="UP000320176">
    <property type="component" value="Unassembled WGS sequence"/>
</dbReference>
<comment type="caution">
    <text evidence="2">The sequence shown here is derived from an EMBL/GenBank/DDBJ whole genome shotgun (WGS) entry which is preliminary data.</text>
</comment>
<proteinExistence type="predicted"/>
<feature type="coiled-coil region" evidence="1">
    <location>
        <begin position="73"/>
        <end position="100"/>
    </location>
</feature>
<dbReference type="GO" id="GO:0006313">
    <property type="term" value="P:DNA transposition"/>
    <property type="evidence" value="ECO:0007669"/>
    <property type="project" value="InterPro"/>
</dbReference>
<dbReference type="RefSeq" id="WP_146521052.1">
    <property type="nucleotide sequence ID" value="NZ_CP151726.1"/>
</dbReference>
<keyword evidence="3" id="KW-1185">Reference proteome</keyword>
<evidence type="ECO:0000313" key="2">
    <source>
        <dbReference type="EMBL" id="TWU02790.1"/>
    </source>
</evidence>
<dbReference type="InterPro" id="IPR036388">
    <property type="entry name" value="WH-like_DNA-bd_sf"/>
</dbReference>
<name>A0A5C6ASW5_9BACT</name>
<evidence type="ECO:0000313" key="3">
    <source>
        <dbReference type="Proteomes" id="UP000320176"/>
    </source>
</evidence>
<dbReference type="GO" id="GO:0004803">
    <property type="term" value="F:transposase activity"/>
    <property type="evidence" value="ECO:0007669"/>
    <property type="project" value="InterPro"/>
</dbReference>
<dbReference type="EMBL" id="SJPN01000004">
    <property type="protein sequence ID" value="TWU02790.1"/>
    <property type="molecule type" value="Genomic_DNA"/>
</dbReference>
<dbReference type="OrthoDB" id="289445at2"/>
<dbReference type="Pfam" id="PF01527">
    <property type="entry name" value="HTH_Tnp_1"/>
    <property type="match status" value="1"/>
</dbReference>
<sequence>MTRSRRTFTAREKAAVVKRYLVDKIPISDLCDELGLQPTQVYSWQKQLFENAEAAFATPGRKPRQDDAKDKKIEALEAKIQLKNEVVAELLQEHVQLKKELGEP</sequence>
<evidence type="ECO:0000256" key="1">
    <source>
        <dbReference type="SAM" id="Coils"/>
    </source>
</evidence>
<dbReference type="InterPro" id="IPR002514">
    <property type="entry name" value="Transposase_8"/>
</dbReference>
<protein>
    <submittedName>
        <fullName evidence="2">Transposase</fullName>
    </submittedName>
</protein>
<keyword evidence="1" id="KW-0175">Coiled coil</keyword>
<dbReference type="GO" id="GO:0043565">
    <property type="term" value="F:sequence-specific DNA binding"/>
    <property type="evidence" value="ECO:0007669"/>
    <property type="project" value="InterPro"/>
</dbReference>
<reference evidence="2 3" key="1">
    <citation type="submission" date="2019-02" db="EMBL/GenBank/DDBJ databases">
        <title>Deep-cultivation of Planctomycetes and their phenomic and genomic characterization uncovers novel biology.</title>
        <authorList>
            <person name="Wiegand S."/>
            <person name="Jogler M."/>
            <person name="Boedeker C."/>
            <person name="Pinto D."/>
            <person name="Vollmers J."/>
            <person name="Rivas-Marin E."/>
            <person name="Kohn T."/>
            <person name="Peeters S.H."/>
            <person name="Heuer A."/>
            <person name="Rast P."/>
            <person name="Oberbeckmann S."/>
            <person name="Bunk B."/>
            <person name="Jeske O."/>
            <person name="Meyerdierks A."/>
            <person name="Storesund J.E."/>
            <person name="Kallscheuer N."/>
            <person name="Luecker S."/>
            <person name="Lage O.M."/>
            <person name="Pohl T."/>
            <person name="Merkel B.J."/>
            <person name="Hornburger P."/>
            <person name="Mueller R.-W."/>
            <person name="Bruemmer F."/>
            <person name="Labrenz M."/>
            <person name="Spormann A.M."/>
            <person name="Op Den Camp H."/>
            <person name="Overmann J."/>
            <person name="Amann R."/>
            <person name="Jetten M.S.M."/>
            <person name="Mascher T."/>
            <person name="Medema M.H."/>
            <person name="Devos D.P."/>
            <person name="Kaster A.-K."/>
            <person name="Ovreas L."/>
            <person name="Rohde M."/>
            <person name="Galperin M.Y."/>
            <person name="Jogler C."/>
        </authorList>
    </citation>
    <scope>NUCLEOTIDE SEQUENCE [LARGE SCALE GENOMIC DNA]</scope>
    <source>
        <strain evidence="2 3">Pla52n</strain>
    </source>
</reference>
<dbReference type="AlphaFoldDB" id="A0A5C6ASW5"/>
<dbReference type="SUPFAM" id="SSF48295">
    <property type="entry name" value="TrpR-like"/>
    <property type="match status" value="1"/>
</dbReference>
<organism evidence="2 3">
    <name type="scientific">Stieleria varia</name>
    <dbReference type="NCBI Taxonomy" id="2528005"/>
    <lineage>
        <taxon>Bacteria</taxon>
        <taxon>Pseudomonadati</taxon>
        <taxon>Planctomycetota</taxon>
        <taxon>Planctomycetia</taxon>
        <taxon>Pirellulales</taxon>
        <taxon>Pirellulaceae</taxon>
        <taxon>Stieleria</taxon>
    </lineage>
</organism>
<dbReference type="InterPro" id="IPR010921">
    <property type="entry name" value="Trp_repressor/repl_initiator"/>
</dbReference>
<accession>A0A5C6ASW5</accession>
<gene>
    <name evidence="2" type="ORF">Pla52n_38490</name>
</gene>
<dbReference type="Gene3D" id="1.10.10.10">
    <property type="entry name" value="Winged helix-like DNA-binding domain superfamily/Winged helix DNA-binding domain"/>
    <property type="match status" value="1"/>
</dbReference>